<dbReference type="EMBL" id="KZ293648">
    <property type="protein sequence ID" value="PBK98141.1"/>
    <property type="molecule type" value="Genomic_DNA"/>
</dbReference>
<dbReference type="OrthoDB" id="6776860at2759"/>
<reference evidence="3" key="1">
    <citation type="journal article" date="2017" name="Nat. Ecol. Evol.">
        <title>Genome expansion and lineage-specific genetic innovations in the forest pathogenic fungi Armillaria.</title>
        <authorList>
            <person name="Sipos G."/>
            <person name="Prasanna A.N."/>
            <person name="Walter M.C."/>
            <person name="O'Connor E."/>
            <person name="Balint B."/>
            <person name="Krizsan K."/>
            <person name="Kiss B."/>
            <person name="Hess J."/>
            <person name="Varga T."/>
            <person name="Slot J."/>
            <person name="Riley R."/>
            <person name="Boka B."/>
            <person name="Rigling D."/>
            <person name="Barry K."/>
            <person name="Lee J."/>
            <person name="Mihaltcheva S."/>
            <person name="LaButti K."/>
            <person name="Lipzen A."/>
            <person name="Waldron R."/>
            <person name="Moloney N.M."/>
            <person name="Sperisen C."/>
            <person name="Kredics L."/>
            <person name="Vagvoelgyi C."/>
            <person name="Patrignani A."/>
            <person name="Fitzpatrick D."/>
            <person name="Nagy I."/>
            <person name="Doyle S."/>
            <person name="Anderson J.B."/>
            <person name="Grigoriev I.V."/>
            <person name="Gueldener U."/>
            <person name="Muensterkoetter M."/>
            <person name="Nagy L.G."/>
        </authorList>
    </citation>
    <scope>NUCLEOTIDE SEQUENCE [LARGE SCALE GENOMIC DNA]</scope>
    <source>
        <strain evidence="3">Ar21-2</strain>
    </source>
</reference>
<dbReference type="Proteomes" id="UP000217790">
    <property type="component" value="Unassembled WGS sequence"/>
</dbReference>
<protein>
    <recommendedName>
        <fullName evidence="4">DNA/RNA polymerase</fullName>
    </recommendedName>
</protein>
<name>A0A2H3DSG3_ARMGA</name>
<dbReference type="SUPFAM" id="SSF56672">
    <property type="entry name" value="DNA/RNA polymerases"/>
    <property type="match status" value="1"/>
</dbReference>
<evidence type="ECO:0000313" key="3">
    <source>
        <dbReference type="Proteomes" id="UP000217790"/>
    </source>
</evidence>
<gene>
    <name evidence="2" type="ORF">ARMGADRAFT_920660</name>
</gene>
<evidence type="ECO:0000313" key="2">
    <source>
        <dbReference type="EMBL" id="PBK98141.1"/>
    </source>
</evidence>
<dbReference type="AlphaFoldDB" id="A0A2H3DSG3"/>
<proteinExistence type="predicted"/>
<accession>A0A2H3DSG3</accession>
<feature type="compositionally biased region" description="Basic and acidic residues" evidence="1">
    <location>
        <begin position="17"/>
        <end position="36"/>
    </location>
</feature>
<dbReference type="InParanoid" id="A0A2H3DSG3"/>
<feature type="non-terminal residue" evidence="2">
    <location>
        <position position="147"/>
    </location>
</feature>
<dbReference type="InterPro" id="IPR043502">
    <property type="entry name" value="DNA/RNA_pol_sf"/>
</dbReference>
<evidence type="ECO:0000256" key="1">
    <source>
        <dbReference type="SAM" id="MobiDB-lite"/>
    </source>
</evidence>
<organism evidence="2 3">
    <name type="scientific">Armillaria gallica</name>
    <name type="common">Bulbous honey fungus</name>
    <name type="synonym">Armillaria bulbosa</name>
    <dbReference type="NCBI Taxonomy" id="47427"/>
    <lineage>
        <taxon>Eukaryota</taxon>
        <taxon>Fungi</taxon>
        <taxon>Dikarya</taxon>
        <taxon>Basidiomycota</taxon>
        <taxon>Agaricomycotina</taxon>
        <taxon>Agaricomycetes</taxon>
        <taxon>Agaricomycetidae</taxon>
        <taxon>Agaricales</taxon>
        <taxon>Marasmiineae</taxon>
        <taxon>Physalacriaceae</taxon>
        <taxon>Armillaria</taxon>
    </lineage>
</organism>
<keyword evidence="3" id="KW-1185">Reference proteome</keyword>
<feature type="region of interest" description="Disordered" evidence="1">
    <location>
        <begin position="12"/>
        <end position="37"/>
    </location>
</feature>
<dbReference type="Gene3D" id="3.10.10.10">
    <property type="entry name" value="HIV Type 1 Reverse Transcriptase, subunit A, domain 1"/>
    <property type="match status" value="1"/>
</dbReference>
<sequence>MEKTALLLENLVNEQTTRQEEVSTDKGGPKTADLPDPKLYPSSQLRELLDVGELPVHLEEKTWSMLTKHVKAFSFDGRLGDYPAKARIRTIEGANPISLPMYASSPAKRQFIDQQIDVWFSKGIIEPSRSLWGAPVIIAYRNNKLRF</sequence>
<dbReference type="STRING" id="47427.A0A2H3DSG3"/>
<evidence type="ECO:0008006" key="4">
    <source>
        <dbReference type="Google" id="ProtNLM"/>
    </source>
</evidence>